<name>A0A964RQ72_9CLOT</name>
<evidence type="ECO:0000313" key="2">
    <source>
        <dbReference type="EMBL" id="MVX65742.1"/>
    </source>
</evidence>
<accession>A0A964RQ72</accession>
<evidence type="ECO:0008006" key="4">
    <source>
        <dbReference type="Google" id="ProtNLM"/>
    </source>
</evidence>
<comment type="caution">
    <text evidence="2">The sequence shown here is derived from an EMBL/GenBank/DDBJ whole genome shotgun (WGS) entry which is preliminary data.</text>
</comment>
<keyword evidence="1" id="KW-1133">Transmembrane helix</keyword>
<sequence length="114" mass="13623">MFEYIDFLLKYLFGVLFLIFAIMGISCYFNIFTNIINFKVNNVKKKYVILNEKEYLRIEGIYNIMVSILSLIDFLTISFKENWIFPVLLTTTVMINILIYFSKKFEKELLENKG</sequence>
<feature type="transmembrane region" description="Helical" evidence="1">
    <location>
        <begin position="83"/>
        <end position="101"/>
    </location>
</feature>
<protein>
    <recommendedName>
        <fullName evidence="4">DUF3784 domain-containing protein</fullName>
    </recommendedName>
</protein>
<keyword evidence="1" id="KW-0472">Membrane</keyword>
<dbReference type="Proteomes" id="UP000656077">
    <property type="component" value="Unassembled WGS sequence"/>
</dbReference>
<dbReference type="AlphaFoldDB" id="A0A964RQ72"/>
<gene>
    <name evidence="2" type="ORF">GKZ28_18850</name>
</gene>
<evidence type="ECO:0000256" key="1">
    <source>
        <dbReference type="SAM" id="Phobius"/>
    </source>
</evidence>
<proteinExistence type="predicted"/>
<dbReference type="EMBL" id="WSRQ01000037">
    <property type="protein sequence ID" value="MVX65742.1"/>
    <property type="molecule type" value="Genomic_DNA"/>
</dbReference>
<feature type="transmembrane region" description="Helical" evidence="1">
    <location>
        <begin position="12"/>
        <end position="36"/>
    </location>
</feature>
<keyword evidence="1" id="KW-0812">Transmembrane</keyword>
<reference evidence="2" key="1">
    <citation type="submission" date="2019-12" db="EMBL/GenBank/DDBJ databases">
        <title>Microbes associate with the intestines of laboratory mice.</title>
        <authorList>
            <person name="Navarre W."/>
            <person name="Wong E."/>
        </authorList>
    </citation>
    <scope>NUCLEOTIDE SEQUENCE</scope>
    <source>
        <strain evidence="2">NM79_F5</strain>
    </source>
</reference>
<feature type="transmembrane region" description="Helical" evidence="1">
    <location>
        <begin position="56"/>
        <end position="77"/>
    </location>
</feature>
<evidence type="ECO:0000313" key="3">
    <source>
        <dbReference type="Proteomes" id="UP000656077"/>
    </source>
</evidence>
<organism evidence="2 3">
    <name type="scientific">Clostridium chromiireducens</name>
    <dbReference type="NCBI Taxonomy" id="225345"/>
    <lineage>
        <taxon>Bacteria</taxon>
        <taxon>Bacillati</taxon>
        <taxon>Bacillota</taxon>
        <taxon>Clostridia</taxon>
        <taxon>Eubacteriales</taxon>
        <taxon>Clostridiaceae</taxon>
        <taxon>Clostridium</taxon>
    </lineage>
</organism>